<dbReference type="AlphaFoldDB" id="A0A0G0IGS8"/>
<comment type="caution">
    <text evidence="2">The sequence shown here is derived from an EMBL/GenBank/DDBJ whole genome shotgun (WGS) entry which is preliminary data.</text>
</comment>
<proteinExistence type="predicted"/>
<feature type="transmembrane region" description="Helical" evidence="1">
    <location>
        <begin position="429"/>
        <end position="450"/>
    </location>
</feature>
<feature type="transmembrane region" description="Helical" evidence="1">
    <location>
        <begin position="378"/>
        <end position="393"/>
    </location>
</feature>
<reference evidence="2 3" key="1">
    <citation type="journal article" date="2015" name="Nature">
        <title>rRNA introns, odd ribosomes, and small enigmatic genomes across a large radiation of phyla.</title>
        <authorList>
            <person name="Brown C.T."/>
            <person name="Hug L.A."/>
            <person name="Thomas B.C."/>
            <person name="Sharon I."/>
            <person name="Castelle C.J."/>
            <person name="Singh A."/>
            <person name="Wilkins M.J."/>
            <person name="Williams K.H."/>
            <person name="Banfield J.F."/>
        </authorList>
    </citation>
    <scope>NUCLEOTIDE SEQUENCE [LARGE SCALE GENOMIC DNA]</scope>
</reference>
<keyword evidence="1" id="KW-0472">Membrane</keyword>
<feature type="transmembrane region" description="Helical" evidence="1">
    <location>
        <begin position="28"/>
        <end position="46"/>
    </location>
</feature>
<feature type="transmembrane region" description="Helical" evidence="1">
    <location>
        <begin position="330"/>
        <end position="349"/>
    </location>
</feature>
<evidence type="ECO:0000313" key="3">
    <source>
        <dbReference type="Proteomes" id="UP000034231"/>
    </source>
</evidence>
<evidence type="ECO:0000256" key="1">
    <source>
        <dbReference type="SAM" id="Phobius"/>
    </source>
</evidence>
<keyword evidence="1" id="KW-1133">Transmembrane helix</keyword>
<feature type="transmembrane region" description="Helical" evidence="1">
    <location>
        <begin position="356"/>
        <end position="372"/>
    </location>
</feature>
<feature type="transmembrane region" description="Helical" evidence="1">
    <location>
        <begin position="146"/>
        <end position="168"/>
    </location>
</feature>
<organism evidence="2 3">
    <name type="scientific">Candidatus Shapirobacteria bacterium GW2011_GWE1_38_10</name>
    <dbReference type="NCBI Taxonomy" id="1618488"/>
    <lineage>
        <taxon>Bacteria</taxon>
        <taxon>Candidatus Shapironibacteriota</taxon>
    </lineage>
</organism>
<gene>
    <name evidence="2" type="ORF">US68_C0008G0075</name>
</gene>
<protein>
    <submittedName>
        <fullName evidence="2">Uncharacterized protein</fullName>
    </submittedName>
</protein>
<feature type="transmembrane region" description="Helical" evidence="1">
    <location>
        <begin position="87"/>
        <end position="106"/>
    </location>
</feature>
<feature type="transmembrane region" description="Helical" evidence="1">
    <location>
        <begin position="180"/>
        <end position="197"/>
    </location>
</feature>
<feature type="transmembrane region" description="Helical" evidence="1">
    <location>
        <begin position="400"/>
        <end position="423"/>
    </location>
</feature>
<dbReference type="EMBL" id="LBTX01000008">
    <property type="protein sequence ID" value="KKQ50190.1"/>
    <property type="molecule type" value="Genomic_DNA"/>
</dbReference>
<dbReference type="Proteomes" id="UP000034231">
    <property type="component" value="Unassembled WGS sequence"/>
</dbReference>
<sequence length="464" mass="54451">MSSQLTFELYNNFVLAIKISTFFKKHRLLISLFFIAFIFRLAISPLSTHGDLTTQAEWGGWMYKNGPMGLYDWNQWISGYWPNHPPLISLVYLWAYQFHSFLMMCFSNLGNFIALNRLAPTKFLWFFAFTKWFGEAHFENSYFLKGIVLCIKFPMIIADIIIALIVYYLCKKNHVDWKKYVLAFLFLPFSWYLSALWGQSDQLSFIFLILSFILLNGSKKSWLSPLLFAISINLKPTGLILVPLYLWIWFRQRQSIMKLFFGGTIAILFTVFIVSLFTSKPPINYIFHELYTRIFLTLKPIITVDSLNFWRLFVSGKDAAITDDLVIQKITILGYIAYFFVSIVSFSVVKYKKIQSIFASLFISAFGGWLFLTSMHERYLFIGIASLLLLSIYRSKYFPYFIVLSTIYLIGMYLVFPAIPIPFLENNQIFSWLFSLVNILTYLVLTRQILKDFHLLSVSRLYKR</sequence>
<keyword evidence="1" id="KW-0812">Transmembrane</keyword>
<feature type="transmembrane region" description="Helical" evidence="1">
    <location>
        <begin position="256"/>
        <end position="278"/>
    </location>
</feature>
<evidence type="ECO:0000313" key="2">
    <source>
        <dbReference type="EMBL" id="KKQ50190.1"/>
    </source>
</evidence>
<accession>A0A0G0IGS8</accession>
<name>A0A0G0IGS8_9BACT</name>
<feature type="transmembrane region" description="Helical" evidence="1">
    <location>
        <begin position="226"/>
        <end position="250"/>
    </location>
</feature>